<feature type="region of interest" description="Disordered" evidence="1">
    <location>
        <begin position="27"/>
        <end position="71"/>
    </location>
</feature>
<sequence>MKKKLAVILTAAVLTAAQGVTAFAVTSPNTDSTINTGSVTNNGDNQDPEPPGRENAQQNSKSSPISGAAVGTDNVRINADVTTTNAASGAAQNVTVNERGQAVIGDAALEIATGEAATAGLPNDVTNSINAINGGQALNTAGTGVDATGYAALTQSNAIVIKDAQTNQVSRITTRMPLYVPNLTASLQDVRALVYFNDTGRWEWVIPSQIDYASKTIYLDLPGSCTVVPVHRV</sequence>
<reference evidence="3" key="2">
    <citation type="submission" date="2021-04" db="EMBL/GenBank/DDBJ databases">
        <authorList>
            <person name="Gilroy R."/>
        </authorList>
    </citation>
    <scope>NUCLEOTIDE SEQUENCE</scope>
    <source>
        <strain evidence="3">CHK178-16964</strain>
    </source>
</reference>
<dbReference type="EMBL" id="DWZA01000065">
    <property type="protein sequence ID" value="HJA71436.1"/>
    <property type="molecule type" value="Genomic_DNA"/>
</dbReference>
<dbReference type="AlphaFoldDB" id="A0A9D2HHF6"/>
<accession>A0A9D2HHF6</accession>
<feature type="compositionally biased region" description="Polar residues" evidence="1">
    <location>
        <begin position="27"/>
        <end position="45"/>
    </location>
</feature>
<reference evidence="3" key="1">
    <citation type="journal article" date="2021" name="PeerJ">
        <title>Extensive microbial diversity within the chicken gut microbiome revealed by metagenomics and culture.</title>
        <authorList>
            <person name="Gilroy R."/>
            <person name="Ravi A."/>
            <person name="Getino M."/>
            <person name="Pursley I."/>
            <person name="Horton D.L."/>
            <person name="Alikhan N.F."/>
            <person name="Baker D."/>
            <person name="Gharbi K."/>
            <person name="Hall N."/>
            <person name="Watson M."/>
            <person name="Adriaenssens E.M."/>
            <person name="Foster-Nyarko E."/>
            <person name="Jarju S."/>
            <person name="Secka A."/>
            <person name="Antonio M."/>
            <person name="Oren A."/>
            <person name="Chaudhuri R.R."/>
            <person name="La Ragione R."/>
            <person name="Hildebrand F."/>
            <person name="Pallen M.J."/>
        </authorList>
    </citation>
    <scope>NUCLEOTIDE SEQUENCE</scope>
    <source>
        <strain evidence="3">CHK178-16964</strain>
    </source>
</reference>
<feature type="signal peptide" evidence="2">
    <location>
        <begin position="1"/>
        <end position="22"/>
    </location>
</feature>
<keyword evidence="2" id="KW-0732">Signal</keyword>
<comment type="caution">
    <text evidence="3">The sequence shown here is derived from an EMBL/GenBank/DDBJ whole genome shotgun (WGS) entry which is preliminary data.</text>
</comment>
<gene>
    <name evidence="3" type="ORF">IAA07_07630</name>
</gene>
<dbReference type="Proteomes" id="UP000823900">
    <property type="component" value="Unassembled WGS sequence"/>
</dbReference>
<name>A0A9D2HHF6_9FIRM</name>
<evidence type="ECO:0000313" key="3">
    <source>
        <dbReference type="EMBL" id="HJA71436.1"/>
    </source>
</evidence>
<feature type="compositionally biased region" description="Polar residues" evidence="1">
    <location>
        <begin position="55"/>
        <end position="65"/>
    </location>
</feature>
<evidence type="ECO:0000256" key="2">
    <source>
        <dbReference type="SAM" id="SignalP"/>
    </source>
</evidence>
<proteinExistence type="predicted"/>
<protein>
    <submittedName>
        <fullName evidence="3">Uncharacterized protein</fullName>
    </submittedName>
</protein>
<feature type="chain" id="PRO_5039523865" evidence="2">
    <location>
        <begin position="23"/>
        <end position="233"/>
    </location>
</feature>
<evidence type="ECO:0000313" key="4">
    <source>
        <dbReference type="Proteomes" id="UP000823900"/>
    </source>
</evidence>
<organism evidence="3 4">
    <name type="scientific">Candidatus Lachnoclostridium stercoravium</name>
    <dbReference type="NCBI Taxonomy" id="2838633"/>
    <lineage>
        <taxon>Bacteria</taxon>
        <taxon>Bacillati</taxon>
        <taxon>Bacillota</taxon>
        <taxon>Clostridia</taxon>
        <taxon>Lachnospirales</taxon>
        <taxon>Lachnospiraceae</taxon>
    </lineage>
</organism>
<evidence type="ECO:0000256" key="1">
    <source>
        <dbReference type="SAM" id="MobiDB-lite"/>
    </source>
</evidence>